<feature type="transmembrane region" description="Helical" evidence="7">
    <location>
        <begin position="194"/>
        <end position="215"/>
    </location>
</feature>
<dbReference type="InterPro" id="IPR000515">
    <property type="entry name" value="MetI-like"/>
</dbReference>
<comment type="similarity">
    <text evidence="7">Belongs to the binding-protein-dependent transport system permease family.</text>
</comment>
<dbReference type="Pfam" id="PF00528">
    <property type="entry name" value="BPD_transp_1"/>
    <property type="match status" value="1"/>
</dbReference>
<evidence type="ECO:0000256" key="5">
    <source>
        <dbReference type="ARBA" id="ARBA00022989"/>
    </source>
</evidence>
<comment type="subcellular location">
    <subcellularLocation>
        <location evidence="1 7">Cell membrane</location>
        <topology evidence="1 7">Multi-pass membrane protein</topology>
    </subcellularLocation>
</comment>
<keyword evidence="3" id="KW-1003">Cell membrane</keyword>
<dbReference type="PANTHER" id="PTHR43227">
    <property type="entry name" value="BLL4140 PROTEIN"/>
    <property type="match status" value="1"/>
</dbReference>
<organism evidence="9 10">
    <name type="scientific">Paenibacillus athensensis</name>
    <dbReference type="NCBI Taxonomy" id="1967502"/>
    <lineage>
        <taxon>Bacteria</taxon>
        <taxon>Bacillati</taxon>
        <taxon>Bacillota</taxon>
        <taxon>Bacilli</taxon>
        <taxon>Bacillales</taxon>
        <taxon>Paenibacillaceae</taxon>
        <taxon>Paenibacillus</taxon>
    </lineage>
</organism>
<evidence type="ECO:0000313" key="10">
    <source>
        <dbReference type="Proteomes" id="UP000298246"/>
    </source>
</evidence>
<evidence type="ECO:0000256" key="7">
    <source>
        <dbReference type="RuleBase" id="RU363032"/>
    </source>
</evidence>
<keyword evidence="10" id="KW-1185">Reference proteome</keyword>
<evidence type="ECO:0000256" key="1">
    <source>
        <dbReference type="ARBA" id="ARBA00004651"/>
    </source>
</evidence>
<keyword evidence="5 7" id="KW-1133">Transmembrane helix</keyword>
<feature type="transmembrane region" description="Helical" evidence="7">
    <location>
        <begin position="5"/>
        <end position="24"/>
    </location>
</feature>
<proteinExistence type="inferred from homology"/>
<evidence type="ECO:0000313" key="9">
    <source>
        <dbReference type="EMBL" id="TFE82988.1"/>
    </source>
</evidence>
<evidence type="ECO:0000256" key="4">
    <source>
        <dbReference type="ARBA" id="ARBA00022692"/>
    </source>
</evidence>
<sequence length="288" mass="32853">MILPVLLYFLIFNYIPMIGIYYAFTRFDFNGGLFGSPFVGWDNFKFLFQSGTLTQLIKNTVLYNIAFIVLGNVLQILTAVFLSQIPGKLYKRTAQTVMFLPHFISWVLVGAFSYQMFNSDNGVVNTLLKELAHPTYDFYLQPEPWKYIIIGFYIWKTLGYGAVIYLAAIMSISDEYYEAARIDGANVFQQIRHITLPLLVPTFVLLILFSLGGILKGQFDLFYQIIGGNGMLYNATDILDTYVFRSLTVNFDIGMGTAAGLFQSFFGFLLVIVVNFIIKKTREDYALF</sequence>
<dbReference type="AlphaFoldDB" id="A0A4Y8PQ89"/>
<dbReference type="OrthoDB" id="9785836at2"/>
<evidence type="ECO:0000256" key="6">
    <source>
        <dbReference type="ARBA" id="ARBA00023136"/>
    </source>
</evidence>
<dbReference type="SUPFAM" id="SSF161098">
    <property type="entry name" value="MetI-like"/>
    <property type="match status" value="1"/>
</dbReference>
<dbReference type="PANTHER" id="PTHR43227:SF11">
    <property type="entry name" value="BLL4140 PROTEIN"/>
    <property type="match status" value="1"/>
</dbReference>
<dbReference type="GO" id="GO:0005886">
    <property type="term" value="C:plasma membrane"/>
    <property type="evidence" value="ECO:0007669"/>
    <property type="project" value="UniProtKB-SubCell"/>
</dbReference>
<feature type="transmembrane region" description="Helical" evidence="7">
    <location>
        <begin position="253"/>
        <end position="278"/>
    </location>
</feature>
<feature type="domain" description="ABC transmembrane type-1" evidence="8">
    <location>
        <begin position="57"/>
        <end position="278"/>
    </location>
</feature>
<dbReference type="PROSITE" id="PS50928">
    <property type="entry name" value="ABC_TM1"/>
    <property type="match status" value="1"/>
</dbReference>
<dbReference type="Proteomes" id="UP000298246">
    <property type="component" value="Unassembled WGS sequence"/>
</dbReference>
<dbReference type="InterPro" id="IPR050809">
    <property type="entry name" value="UgpAE/MalFG_permease"/>
</dbReference>
<dbReference type="GO" id="GO:0055085">
    <property type="term" value="P:transmembrane transport"/>
    <property type="evidence" value="ECO:0007669"/>
    <property type="project" value="InterPro"/>
</dbReference>
<feature type="transmembrane region" description="Helical" evidence="7">
    <location>
        <begin position="97"/>
        <end position="117"/>
    </location>
</feature>
<evidence type="ECO:0000256" key="2">
    <source>
        <dbReference type="ARBA" id="ARBA00022448"/>
    </source>
</evidence>
<feature type="transmembrane region" description="Helical" evidence="7">
    <location>
        <begin position="61"/>
        <end position="85"/>
    </location>
</feature>
<keyword evidence="2 7" id="KW-0813">Transport</keyword>
<evidence type="ECO:0000259" key="8">
    <source>
        <dbReference type="PROSITE" id="PS50928"/>
    </source>
</evidence>
<feature type="transmembrane region" description="Helical" evidence="7">
    <location>
        <begin position="147"/>
        <end position="173"/>
    </location>
</feature>
<dbReference type="CDD" id="cd06261">
    <property type="entry name" value="TM_PBP2"/>
    <property type="match status" value="1"/>
</dbReference>
<accession>A0A4Y8PQ89</accession>
<dbReference type="Gene3D" id="1.10.3720.10">
    <property type="entry name" value="MetI-like"/>
    <property type="match status" value="1"/>
</dbReference>
<comment type="caution">
    <text evidence="9">The sequence shown here is derived from an EMBL/GenBank/DDBJ whole genome shotgun (WGS) entry which is preliminary data.</text>
</comment>
<dbReference type="RefSeq" id="WP_134757582.1">
    <property type="nucleotide sequence ID" value="NZ_MYFO02000002.1"/>
</dbReference>
<protein>
    <submittedName>
        <fullName evidence="9">Sugar ABC transporter permease</fullName>
    </submittedName>
</protein>
<gene>
    <name evidence="9" type="ORF">B5M42_24065</name>
</gene>
<name>A0A4Y8PQ89_9BACL</name>
<dbReference type="InterPro" id="IPR035906">
    <property type="entry name" value="MetI-like_sf"/>
</dbReference>
<dbReference type="EMBL" id="MYFO01000061">
    <property type="protein sequence ID" value="TFE82988.1"/>
    <property type="molecule type" value="Genomic_DNA"/>
</dbReference>
<keyword evidence="4 7" id="KW-0812">Transmembrane</keyword>
<keyword evidence="6 7" id="KW-0472">Membrane</keyword>
<reference evidence="9 10" key="1">
    <citation type="submission" date="2017-03" db="EMBL/GenBank/DDBJ databases">
        <title>Isolation of Levoglucosan Utilizing Bacteria.</title>
        <authorList>
            <person name="Arya A.S."/>
        </authorList>
    </citation>
    <scope>NUCLEOTIDE SEQUENCE [LARGE SCALE GENOMIC DNA]</scope>
    <source>
        <strain evidence="9 10">MEC069</strain>
    </source>
</reference>
<evidence type="ECO:0000256" key="3">
    <source>
        <dbReference type="ARBA" id="ARBA00022475"/>
    </source>
</evidence>